<evidence type="ECO:0000256" key="1">
    <source>
        <dbReference type="SAM" id="Phobius"/>
    </source>
</evidence>
<dbReference type="EMBL" id="BAGZ01000017">
    <property type="protein sequence ID" value="GAB78849.1"/>
    <property type="molecule type" value="Genomic_DNA"/>
</dbReference>
<dbReference type="AlphaFoldDB" id="K6VQ20"/>
<evidence type="ECO:0000313" key="3">
    <source>
        <dbReference type="Proteomes" id="UP000008495"/>
    </source>
</evidence>
<keyword evidence="1" id="KW-0472">Membrane</keyword>
<feature type="transmembrane region" description="Helical" evidence="1">
    <location>
        <begin position="25"/>
        <end position="48"/>
    </location>
</feature>
<dbReference type="Proteomes" id="UP000008495">
    <property type="component" value="Unassembled WGS sequence"/>
</dbReference>
<evidence type="ECO:0000313" key="2">
    <source>
        <dbReference type="EMBL" id="GAB78849.1"/>
    </source>
</evidence>
<organism evidence="2 3">
    <name type="scientific">Austwickia chelonae NBRC 105200</name>
    <dbReference type="NCBI Taxonomy" id="1184607"/>
    <lineage>
        <taxon>Bacteria</taxon>
        <taxon>Bacillati</taxon>
        <taxon>Actinomycetota</taxon>
        <taxon>Actinomycetes</taxon>
        <taxon>Micrococcales</taxon>
        <taxon>Dermatophilaceae</taxon>
        <taxon>Austwickia</taxon>
    </lineage>
</organism>
<comment type="caution">
    <text evidence="2">The sequence shown here is derived from an EMBL/GenBank/DDBJ whole genome shotgun (WGS) entry which is preliminary data.</text>
</comment>
<sequence>MNPRRDSSPAEGFTHEFFRPTSALWWLYLATCLYSFTALVVHFGATIAQV</sequence>
<gene>
    <name evidence="2" type="ORF">AUCHE_17_00610</name>
</gene>
<proteinExistence type="predicted"/>
<keyword evidence="1" id="KW-1133">Transmembrane helix</keyword>
<keyword evidence="1" id="KW-0812">Transmembrane</keyword>
<protein>
    <submittedName>
        <fullName evidence="2">Uncharacterized protein</fullName>
    </submittedName>
</protein>
<reference evidence="2 3" key="1">
    <citation type="submission" date="2012-08" db="EMBL/GenBank/DDBJ databases">
        <title>Whole genome shotgun sequence of Austwickia chelonae NBRC 105200.</title>
        <authorList>
            <person name="Yoshida I."/>
            <person name="Hosoyama A."/>
            <person name="Tsuchikane K."/>
            <person name="Katsumata H."/>
            <person name="Ando Y."/>
            <person name="Ohji S."/>
            <person name="Hamada M."/>
            <person name="Tamura T."/>
            <person name="Yamazoe A."/>
            <person name="Yamazaki S."/>
            <person name="Fujita N."/>
        </authorList>
    </citation>
    <scope>NUCLEOTIDE SEQUENCE [LARGE SCALE GENOMIC DNA]</scope>
    <source>
        <strain evidence="2 3">NBRC 105200</strain>
    </source>
</reference>
<accession>K6VQ20</accession>
<dbReference type="RefSeq" id="WP_006503606.1">
    <property type="nucleotide sequence ID" value="NZ_BAGZ01000017.1"/>
</dbReference>
<dbReference type="STRING" id="100225.SAMN05421595_0060"/>
<name>K6VQ20_9MICO</name>
<keyword evidence="3" id="KW-1185">Reference proteome</keyword>